<gene>
    <name evidence="1" type="ORF">KI387_014878</name>
</gene>
<dbReference type="AlphaFoldDB" id="A0AA38FI54"/>
<accession>A0AA38FI54</accession>
<comment type="caution">
    <text evidence="1">The sequence shown here is derived from an EMBL/GenBank/DDBJ whole genome shotgun (WGS) entry which is preliminary data.</text>
</comment>
<evidence type="ECO:0000313" key="1">
    <source>
        <dbReference type="EMBL" id="KAH9303295.1"/>
    </source>
</evidence>
<name>A0AA38FI54_TAXCH</name>
<feature type="non-terminal residue" evidence="1">
    <location>
        <position position="1"/>
    </location>
</feature>
<protein>
    <submittedName>
        <fullName evidence="1">Uncharacterized protein</fullName>
    </submittedName>
</protein>
<organism evidence="1 2">
    <name type="scientific">Taxus chinensis</name>
    <name type="common">Chinese yew</name>
    <name type="synonym">Taxus wallichiana var. chinensis</name>
    <dbReference type="NCBI Taxonomy" id="29808"/>
    <lineage>
        <taxon>Eukaryota</taxon>
        <taxon>Viridiplantae</taxon>
        <taxon>Streptophyta</taxon>
        <taxon>Embryophyta</taxon>
        <taxon>Tracheophyta</taxon>
        <taxon>Spermatophyta</taxon>
        <taxon>Pinopsida</taxon>
        <taxon>Pinidae</taxon>
        <taxon>Conifers II</taxon>
        <taxon>Cupressales</taxon>
        <taxon>Taxaceae</taxon>
        <taxon>Taxus</taxon>
    </lineage>
</organism>
<dbReference type="Proteomes" id="UP000824469">
    <property type="component" value="Unassembled WGS sequence"/>
</dbReference>
<feature type="non-terminal residue" evidence="1">
    <location>
        <position position="56"/>
    </location>
</feature>
<keyword evidence="2" id="KW-1185">Reference proteome</keyword>
<dbReference type="EMBL" id="JAHRHJ020000009">
    <property type="protein sequence ID" value="KAH9303295.1"/>
    <property type="molecule type" value="Genomic_DNA"/>
</dbReference>
<proteinExistence type="predicted"/>
<evidence type="ECO:0000313" key="2">
    <source>
        <dbReference type="Proteomes" id="UP000824469"/>
    </source>
</evidence>
<sequence length="56" mass="6835">FPFLYIHFPTVLDCLGQFLPNRLKWFLCPRPLRLYVHRSSRPRLSRCESSLFQLIR</sequence>
<reference evidence="1 2" key="1">
    <citation type="journal article" date="2021" name="Nat. Plants">
        <title>The Taxus genome provides insights into paclitaxel biosynthesis.</title>
        <authorList>
            <person name="Xiong X."/>
            <person name="Gou J."/>
            <person name="Liao Q."/>
            <person name="Li Y."/>
            <person name="Zhou Q."/>
            <person name="Bi G."/>
            <person name="Li C."/>
            <person name="Du R."/>
            <person name="Wang X."/>
            <person name="Sun T."/>
            <person name="Guo L."/>
            <person name="Liang H."/>
            <person name="Lu P."/>
            <person name="Wu Y."/>
            <person name="Zhang Z."/>
            <person name="Ro D.K."/>
            <person name="Shang Y."/>
            <person name="Huang S."/>
            <person name="Yan J."/>
        </authorList>
    </citation>
    <scope>NUCLEOTIDE SEQUENCE [LARGE SCALE GENOMIC DNA]</scope>
    <source>
        <strain evidence="1">Ta-2019</strain>
    </source>
</reference>